<evidence type="ECO:0000313" key="5">
    <source>
        <dbReference type="Proteomes" id="UP000476310"/>
    </source>
</evidence>
<evidence type="ECO:0000313" key="4">
    <source>
        <dbReference type="EMBL" id="NEW72616.1"/>
    </source>
</evidence>
<dbReference type="Proteomes" id="UP000476310">
    <property type="component" value="Unassembled WGS sequence"/>
</dbReference>
<evidence type="ECO:0000256" key="1">
    <source>
        <dbReference type="ARBA" id="ARBA00006484"/>
    </source>
</evidence>
<sequence>MGRNEDRPTTAVSVIGHDATGARGDVGDLKDLDRLAETVAATSGRVDMLFAGADTWTRDKPIGQVAEESFDKVFAVNVRGTLFTVRKLLPLMSDGESTIVNGSGTAAQGSPGTTVYAASMAARTRPSPCSPPGRLGTEQEAELPVDGGGPQIRLHARHMEINQDAPTKDREGSQSRRPAARVLSRFWRGCWGRR</sequence>
<dbReference type="InterPro" id="IPR036291">
    <property type="entry name" value="NAD(P)-bd_dom_sf"/>
</dbReference>
<dbReference type="EMBL" id="JAAIKT010000023">
    <property type="protein sequence ID" value="NEW72616.1"/>
    <property type="molecule type" value="Genomic_DNA"/>
</dbReference>
<gene>
    <name evidence="4" type="ORF">G4H13_19950</name>
</gene>
<proteinExistence type="inferred from homology"/>
<protein>
    <submittedName>
        <fullName evidence="4">SDR family NAD(P)-dependent oxidoreductase</fullName>
    </submittedName>
</protein>
<keyword evidence="2" id="KW-0560">Oxidoreductase</keyword>
<dbReference type="GO" id="GO:0016491">
    <property type="term" value="F:oxidoreductase activity"/>
    <property type="evidence" value="ECO:0007669"/>
    <property type="project" value="UniProtKB-KW"/>
</dbReference>
<dbReference type="PANTHER" id="PTHR24321">
    <property type="entry name" value="DEHYDROGENASES, SHORT CHAIN"/>
    <property type="match status" value="1"/>
</dbReference>
<dbReference type="Gene3D" id="3.40.50.720">
    <property type="entry name" value="NAD(P)-binding Rossmann-like Domain"/>
    <property type="match status" value="1"/>
</dbReference>
<dbReference type="AlphaFoldDB" id="A0A6G4AGQ0"/>
<comment type="similarity">
    <text evidence="1">Belongs to the short-chain dehydrogenases/reductases (SDR) family.</text>
</comment>
<comment type="caution">
    <text evidence="4">The sequence shown here is derived from an EMBL/GenBank/DDBJ whole genome shotgun (WGS) entry which is preliminary data.</text>
</comment>
<organism evidence="4 5">
    <name type="scientific">Streptomyces rhizosphaericus</name>
    <dbReference type="NCBI Taxonomy" id="114699"/>
    <lineage>
        <taxon>Bacteria</taxon>
        <taxon>Bacillati</taxon>
        <taxon>Actinomycetota</taxon>
        <taxon>Actinomycetes</taxon>
        <taxon>Kitasatosporales</taxon>
        <taxon>Streptomycetaceae</taxon>
        <taxon>Streptomyces</taxon>
        <taxon>Streptomyces violaceusniger group</taxon>
    </lineage>
</organism>
<name>A0A6G4AGQ0_9ACTN</name>
<reference evidence="4" key="1">
    <citation type="submission" date="2020-02" db="EMBL/GenBank/DDBJ databases">
        <title>A new Streptomyces sp. for controlling soil-borne diseases.</title>
        <authorList>
            <person name="Li X."/>
            <person name="Tian Y."/>
            <person name="Gao K."/>
        </authorList>
    </citation>
    <scope>NUCLEOTIDE SEQUENCE [LARGE SCALE GENOMIC DNA]</scope>
    <source>
        <strain evidence="4">0250</strain>
    </source>
</reference>
<accession>A0A6G4AGQ0</accession>
<dbReference type="InterPro" id="IPR002347">
    <property type="entry name" value="SDR_fam"/>
</dbReference>
<dbReference type="SUPFAM" id="SSF51735">
    <property type="entry name" value="NAD(P)-binding Rossmann-fold domains"/>
    <property type="match status" value="1"/>
</dbReference>
<dbReference type="CDD" id="cd05233">
    <property type="entry name" value="SDR_c"/>
    <property type="match status" value="1"/>
</dbReference>
<keyword evidence="5" id="KW-1185">Reference proteome</keyword>
<dbReference type="Pfam" id="PF00106">
    <property type="entry name" value="adh_short"/>
    <property type="match status" value="1"/>
</dbReference>
<evidence type="ECO:0000256" key="3">
    <source>
        <dbReference type="SAM" id="MobiDB-lite"/>
    </source>
</evidence>
<feature type="region of interest" description="Disordered" evidence="3">
    <location>
        <begin position="123"/>
        <end position="151"/>
    </location>
</feature>
<dbReference type="PANTHER" id="PTHR24321:SF8">
    <property type="entry name" value="ESTRADIOL 17-BETA-DEHYDROGENASE 8-RELATED"/>
    <property type="match status" value="1"/>
</dbReference>
<evidence type="ECO:0000256" key="2">
    <source>
        <dbReference type="ARBA" id="ARBA00023002"/>
    </source>
</evidence>